<dbReference type="RefSeq" id="WP_013010246.1">
    <property type="nucleotide sequence ID" value="NC_013943.1"/>
</dbReference>
<dbReference type="OrthoDB" id="9810317at2"/>
<accession>D4H669</accession>
<evidence type="ECO:0000313" key="2">
    <source>
        <dbReference type="EMBL" id="ADD67715.1"/>
    </source>
</evidence>
<dbReference type="InParanoid" id="D4H669"/>
<reference evidence="2 3" key="1">
    <citation type="journal article" date="2010" name="Stand. Genomic Sci.">
        <title>Complete genome sequence of Denitrovibrio acetiphilus type strain (N2460).</title>
        <authorList>
            <person name="Kiss H."/>
            <person name="Lang E."/>
            <person name="Lapidus A."/>
            <person name="Copeland A."/>
            <person name="Nolan M."/>
            <person name="Glavina Del Rio T."/>
            <person name="Chen F."/>
            <person name="Lucas S."/>
            <person name="Tice H."/>
            <person name="Cheng J.F."/>
            <person name="Han C."/>
            <person name="Goodwin L."/>
            <person name="Pitluck S."/>
            <person name="Liolios K."/>
            <person name="Pati A."/>
            <person name="Ivanova N."/>
            <person name="Mavromatis K."/>
            <person name="Chen A."/>
            <person name="Palaniappan K."/>
            <person name="Land M."/>
            <person name="Hauser L."/>
            <person name="Chang Y.J."/>
            <person name="Jeffries C.D."/>
            <person name="Detter J.C."/>
            <person name="Brettin T."/>
            <person name="Spring S."/>
            <person name="Rohde M."/>
            <person name="Goker M."/>
            <person name="Woyke T."/>
            <person name="Bristow J."/>
            <person name="Eisen J.A."/>
            <person name="Markowitz V."/>
            <person name="Hugenholtz P."/>
            <person name="Kyrpides N.C."/>
            <person name="Klenk H.P."/>
        </authorList>
    </citation>
    <scope>NUCLEOTIDE SEQUENCE [LARGE SCALE GENOMIC DNA]</scope>
    <source>
        <strain evidence="3">DSM 12809 / NBRC 114555 / N2460</strain>
    </source>
</reference>
<evidence type="ECO:0000313" key="3">
    <source>
        <dbReference type="Proteomes" id="UP000002012"/>
    </source>
</evidence>
<keyword evidence="3" id="KW-1185">Reference proteome</keyword>
<organism evidence="2 3">
    <name type="scientific">Denitrovibrio acetiphilus (strain DSM 12809 / NBRC 114555 / N2460)</name>
    <dbReference type="NCBI Taxonomy" id="522772"/>
    <lineage>
        <taxon>Bacteria</taxon>
        <taxon>Pseudomonadati</taxon>
        <taxon>Deferribacterota</taxon>
        <taxon>Deferribacteres</taxon>
        <taxon>Deferribacterales</taxon>
        <taxon>Geovibrionaceae</taxon>
        <taxon>Denitrovibrio</taxon>
    </lineage>
</organism>
<dbReference type="PROSITE" id="PS51257">
    <property type="entry name" value="PROKAR_LIPOPROTEIN"/>
    <property type="match status" value="1"/>
</dbReference>
<feature type="chain" id="PRO_5003057787" evidence="1">
    <location>
        <begin position="19"/>
        <end position="208"/>
    </location>
</feature>
<evidence type="ECO:0000256" key="1">
    <source>
        <dbReference type="SAM" id="SignalP"/>
    </source>
</evidence>
<sequence length="208" mass="22365" precursor="true">MSSMKKAIIYICMTAAMAFIIAGCGASNDDNVFSSTSDEAHYQDNWLETKHSEAAVKDLEGCMDCHGDDFEGGISNTACTTCHLGDAINMHPVDWGDKAYAKHYEYIKNTGYIEALLSCNDSYCHGEDWLGGDTGPSCRTCHMGGVGLIHPISDVVVWAKGTEDDESHATYVKSNGISSCALASCHGVNLEGVAETGMSCISCHQQNW</sequence>
<dbReference type="InterPro" id="IPR036280">
    <property type="entry name" value="Multihaem_cyt_sf"/>
</dbReference>
<dbReference type="SUPFAM" id="SSF48695">
    <property type="entry name" value="Multiheme cytochromes"/>
    <property type="match status" value="1"/>
</dbReference>
<protein>
    <submittedName>
        <fullName evidence="2">Uncharacterized protein</fullName>
    </submittedName>
</protein>
<dbReference type="PaxDb" id="522772-Dacet_0937"/>
<gene>
    <name evidence="2" type="ordered locus">Dacet_0937</name>
</gene>
<keyword evidence="1" id="KW-0732">Signal</keyword>
<dbReference type="AlphaFoldDB" id="D4H669"/>
<dbReference type="Gene3D" id="3.90.10.10">
    <property type="entry name" value="Cytochrome C3"/>
    <property type="match status" value="1"/>
</dbReference>
<dbReference type="Proteomes" id="UP000002012">
    <property type="component" value="Chromosome"/>
</dbReference>
<dbReference type="KEGG" id="dap:Dacet_0937"/>
<feature type="signal peptide" evidence="1">
    <location>
        <begin position="1"/>
        <end position="18"/>
    </location>
</feature>
<dbReference type="eggNOG" id="ENOG5034543">
    <property type="taxonomic scope" value="Bacteria"/>
</dbReference>
<proteinExistence type="predicted"/>
<name>D4H669_DENA2</name>
<dbReference type="EMBL" id="CP001968">
    <property type="protein sequence ID" value="ADD67715.1"/>
    <property type="molecule type" value="Genomic_DNA"/>
</dbReference>
<dbReference type="STRING" id="522772.Dacet_0937"/>
<dbReference type="HOGENOM" id="CLU_1276146_0_0_0"/>